<gene>
    <name evidence="1" type="ORF">AMECASPLE_018261</name>
</gene>
<sequence>MKQRCGPADHHLCGITGHSEAKYHPTQTENVKYTSARCDGRPFRRQSSSDCLPKVPSDCPLQGGTYFWITHLPFLWRTLPLWLCFRMLPHPVLCGSSERCQAHLSYLQDCPGSV</sequence>
<keyword evidence="2" id="KW-1185">Reference proteome</keyword>
<proteinExistence type="predicted"/>
<name>A0ABV0ZBG3_9TELE</name>
<evidence type="ECO:0000313" key="1">
    <source>
        <dbReference type="EMBL" id="MEQ2303564.1"/>
    </source>
</evidence>
<protein>
    <submittedName>
        <fullName evidence="1">Uncharacterized protein</fullName>
    </submittedName>
</protein>
<reference evidence="1 2" key="1">
    <citation type="submission" date="2021-06" db="EMBL/GenBank/DDBJ databases">
        <authorList>
            <person name="Palmer J.M."/>
        </authorList>
    </citation>
    <scope>NUCLEOTIDE SEQUENCE [LARGE SCALE GENOMIC DNA]</scope>
    <source>
        <strain evidence="1 2">AS_MEX2019</strain>
        <tissue evidence="1">Muscle</tissue>
    </source>
</reference>
<comment type="caution">
    <text evidence="1">The sequence shown here is derived from an EMBL/GenBank/DDBJ whole genome shotgun (WGS) entry which is preliminary data.</text>
</comment>
<dbReference type="EMBL" id="JAHRIP010057841">
    <property type="protein sequence ID" value="MEQ2303564.1"/>
    <property type="molecule type" value="Genomic_DNA"/>
</dbReference>
<organism evidence="1 2">
    <name type="scientific">Ameca splendens</name>
    <dbReference type="NCBI Taxonomy" id="208324"/>
    <lineage>
        <taxon>Eukaryota</taxon>
        <taxon>Metazoa</taxon>
        <taxon>Chordata</taxon>
        <taxon>Craniata</taxon>
        <taxon>Vertebrata</taxon>
        <taxon>Euteleostomi</taxon>
        <taxon>Actinopterygii</taxon>
        <taxon>Neopterygii</taxon>
        <taxon>Teleostei</taxon>
        <taxon>Neoteleostei</taxon>
        <taxon>Acanthomorphata</taxon>
        <taxon>Ovalentaria</taxon>
        <taxon>Atherinomorphae</taxon>
        <taxon>Cyprinodontiformes</taxon>
        <taxon>Goodeidae</taxon>
        <taxon>Ameca</taxon>
    </lineage>
</organism>
<dbReference type="Proteomes" id="UP001469553">
    <property type="component" value="Unassembled WGS sequence"/>
</dbReference>
<evidence type="ECO:0000313" key="2">
    <source>
        <dbReference type="Proteomes" id="UP001469553"/>
    </source>
</evidence>
<accession>A0ABV0ZBG3</accession>